<dbReference type="SMART" id="SM00267">
    <property type="entry name" value="GGDEF"/>
    <property type="match status" value="1"/>
</dbReference>
<dbReference type="Proteomes" id="UP000557688">
    <property type="component" value="Unassembled WGS sequence"/>
</dbReference>
<keyword evidence="9" id="KW-1185">Reference proteome</keyword>
<dbReference type="GO" id="GO:0005886">
    <property type="term" value="C:plasma membrane"/>
    <property type="evidence" value="ECO:0007669"/>
    <property type="project" value="UniProtKB-SubCell"/>
</dbReference>
<evidence type="ECO:0000259" key="7">
    <source>
        <dbReference type="PROSITE" id="PS50887"/>
    </source>
</evidence>
<evidence type="ECO:0000256" key="2">
    <source>
        <dbReference type="ARBA" id="ARBA00022475"/>
    </source>
</evidence>
<keyword evidence="5 6" id="KW-0472">Membrane</keyword>
<evidence type="ECO:0000256" key="5">
    <source>
        <dbReference type="ARBA" id="ARBA00023136"/>
    </source>
</evidence>
<feature type="transmembrane region" description="Helical" evidence="6">
    <location>
        <begin position="35"/>
        <end position="55"/>
    </location>
</feature>
<dbReference type="PANTHER" id="PTHR44757:SF2">
    <property type="entry name" value="BIOFILM ARCHITECTURE MAINTENANCE PROTEIN MBAA"/>
    <property type="match status" value="1"/>
</dbReference>
<dbReference type="PANTHER" id="PTHR44757">
    <property type="entry name" value="DIGUANYLATE CYCLASE DGCP"/>
    <property type="match status" value="1"/>
</dbReference>
<feature type="domain" description="GGDEF" evidence="7">
    <location>
        <begin position="360"/>
        <end position="494"/>
    </location>
</feature>
<keyword evidence="3 6" id="KW-0812">Transmembrane</keyword>
<feature type="transmembrane region" description="Helical" evidence="6">
    <location>
        <begin position="109"/>
        <end position="131"/>
    </location>
</feature>
<evidence type="ECO:0000256" key="3">
    <source>
        <dbReference type="ARBA" id="ARBA00022692"/>
    </source>
</evidence>
<dbReference type="PROSITE" id="PS50887">
    <property type="entry name" value="GGDEF"/>
    <property type="match status" value="1"/>
</dbReference>
<dbReference type="InterPro" id="IPR043128">
    <property type="entry name" value="Rev_trsase/Diguanyl_cyclase"/>
</dbReference>
<evidence type="ECO:0000313" key="9">
    <source>
        <dbReference type="Proteomes" id="UP000557688"/>
    </source>
</evidence>
<dbReference type="Pfam" id="PF05231">
    <property type="entry name" value="MASE1"/>
    <property type="match status" value="1"/>
</dbReference>
<reference evidence="8 9" key="1">
    <citation type="submission" date="2020-08" db="EMBL/GenBank/DDBJ databases">
        <title>Genomic Encyclopedia of Type Strains, Phase III (KMG-III): the genomes of soil and plant-associated and newly described type strains.</title>
        <authorList>
            <person name="Whitman W."/>
        </authorList>
    </citation>
    <scope>NUCLEOTIDE SEQUENCE [LARGE SCALE GENOMIC DNA]</scope>
    <source>
        <strain evidence="8 9">CECT 8088</strain>
    </source>
</reference>
<comment type="subcellular location">
    <subcellularLocation>
        <location evidence="1">Cell membrane</location>
        <topology evidence="1">Multi-pass membrane protein</topology>
    </subcellularLocation>
</comment>
<feature type="transmembrane region" description="Helical" evidence="6">
    <location>
        <begin position="179"/>
        <end position="201"/>
    </location>
</feature>
<keyword evidence="2" id="KW-1003">Cell membrane</keyword>
<feature type="transmembrane region" description="Helical" evidence="6">
    <location>
        <begin position="292"/>
        <end position="313"/>
    </location>
</feature>
<dbReference type="EMBL" id="JACHXV010000003">
    <property type="protein sequence ID" value="MBB3173131.1"/>
    <property type="molecule type" value="Genomic_DNA"/>
</dbReference>
<dbReference type="RefSeq" id="WP_183274852.1">
    <property type="nucleotide sequence ID" value="NZ_JACHXV010000003.1"/>
</dbReference>
<proteinExistence type="predicted"/>
<dbReference type="InterPro" id="IPR029787">
    <property type="entry name" value="Nucleotide_cyclase"/>
</dbReference>
<dbReference type="NCBIfam" id="TIGR00254">
    <property type="entry name" value="GGDEF"/>
    <property type="match status" value="1"/>
</dbReference>
<feature type="transmembrane region" description="Helical" evidence="6">
    <location>
        <begin position="84"/>
        <end position="103"/>
    </location>
</feature>
<dbReference type="Gene3D" id="3.30.70.270">
    <property type="match status" value="1"/>
</dbReference>
<feature type="transmembrane region" description="Helical" evidence="6">
    <location>
        <begin position="213"/>
        <end position="233"/>
    </location>
</feature>
<dbReference type="CDD" id="cd01949">
    <property type="entry name" value="GGDEF"/>
    <property type="match status" value="1"/>
</dbReference>
<feature type="transmembrane region" description="Helical" evidence="6">
    <location>
        <begin position="61"/>
        <end position="79"/>
    </location>
</feature>
<evidence type="ECO:0000256" key="1">
    <source>
        <dbReference type="ARBA" id="ARBA00004651"/>
    </source>
</evidence>
<dbReference type="InterPro" id="IPR052155">
    <property type="entry name" value="Biofilm_reg_signaling"/>
</dbReference>
<dbReference type="InterPro" id="IPR007895">
    <property type="entry name" value="MASE1"/>
</dbReference>
<evidence type="ECO:0000256" key="6">
    <source>
        <dbReference type="SAM" id="Phobius"/>
    </source>
</evidence>
<protein>
    <submittedName>
        <fullName evidence="8">Diguanylate cyclase (GGDEF)-like protein</fullName>
    </submittedName>
</protein>
<dbReference type="Pfam" id="PF00990">
    <property type="entry name" value="GGDEF"/>
    <property type="match status" value="1"/>
</dbReference>
<dbReference type="InterPro" id="IPR000160">
    <property type="entry name" value="GGDEF_dom"/>
</dbReference>
<keyword evidence="4 6" id="KW-1133">Transmembrane helix</keyword>
<evidence type="ECO:0000313" key="8">
    <source>
        <dbReference type="EMBL" id="MBB3173131.1"/>
    </source>
</evidence>
<feature type="transmembrane region" description="Helical" evidence="6">
    <location>
        <begin position="143"/>
        <end position="164"/>
    </location>
</feature>
<accession>A0A839V0S8</accession>
<dbReference type="AlphaFoldDB" id="A0A839V0S8"/>
<sequence length="507" mass="54244">MPSPTPDPSATTRPARPVHRAHWAPWRRAEARRGVGTMAVLFTLYCALVLATRLLCRDDAGYESFWPANAVLLVALLVLRPRQAFGLLAICFVADVTVLRFGAPIDAEAVLASVLNVAIALIAAPLTRRFCGATTDLTHPHRFAMFVPIALGAASIEALVGILVETYVLADPADPFADWMQWVMCDALGLIIATPAVIALVRRRIASDAAASPRVVGALVALSVALALVSFLLPGTPLFLLLFPALVLVAFCASAVTGLLVVLVVSVIVSAFTAHDLGPIARLSPDGHLMRVAFIQPFLFALLLVVVPTSNAVGAKRRYMRRLSGLQARMAETAARDTLTPADSRLHFEASLRALIARGGHGALLLIDIDHFKRVNDGFGHQTGDLVLVEFARRLIEAAGMHQGRVGRLGGDEFALCLAVRLPRDALDLFCRGVIARLRQPYRIGTEDHVFTASIGATPIEAGPARMEEVMRRADHALYAAKAAGRDGHAIADRIEAAEPALLSVSA</sequence>
<evidence type="ECO:0000256" key="4">
    <source>
        <dbReference type="ARBA" id="ARBA00022989"/>
    </source>
</evidence>
<organism evidence="8 9">
    <name type="scientific">Endobacter medicaginis</name>
    <dbReference type="NCBI Taxonomy" id="1181271"/>
    <lineage>
        <taxon>Bacteria</taxon>
        <taxon>Pseudomonadati</taxon>
        <taxon>Pseudomonadota</taxon>
        <taxon>Alphaproteobacteria</taxon>
        <taxon>Acetobacterales</taxon>
        <taxon>Acetobacteraceae</taxon>
        <taxon>Endobacter</taxon>
    </lineage>
</organism>
<dbReference type="SUPFAM" id="SSF55073">
    <property type="entry name" value="Nucleotide cyclase"/>
    <property type="match status" value="1"/>
</dbReference>
<comment type="caution">
    <text evidence="8">The sequence shown here is derived from an EMBL/GenBank/DDBJ whole genome shotgun (WGS) entry which is preliminary data.</text>
</comment>
<name>A0A839V0S8_9PROT</name>
<feature type="transmembrane region" description="Helical" evidence="6">
    <location>
        <begin position="239"/>
        <end position="272"/>
    </location>
</feature>
<gene>
    <name evidence="8" type="ORF">FHR90_000949</name>
</gene>